<dbReference type="STRING" id="375760.SAMN04488073_0533"/>
<dbReference type="Proteomes" id="UP000199290">
    <property type="component" value="Unassembled WGS sequence"/>
</dbReference>
<evidence type="ECO:0000313" key="2">
    <source>
        <dbReference type="EMBL" id="SFR40289.1"/>
    </source>
</evidence>
<evidence type="ECO:0000256" key="1">
    <source>
        <dbReference type="SAM" id="SignalP"/>
    </source>
</evidence>
<accession>A0A1I6GDM4</accession>
<sequence>MRTVSLFLVLVFLVGSADAALITHRFETPNMLDAGTLTLSGRSSNWSVTLDSDLWTIIDASLEVDGLFFGGSRVSSNFSKADWSYNPTISSWESNVPALLFFGNANVTYHLELGVAEIPIRKEQNPILTFPNDINRAWFLTEFKQSSSSSFILNSKHVHSEITTVPEPAPLALLVLGLCFVWALKGIRGSMYPPRIECRLSSSA</sequence>
<dbReference type="AlphaFoldDB" id="A0A1I6GDM4"/>
<proteinExistence type="predicted"/>
<evidence type="ECO:0000313" key="3">
    <source>
        <dbReference type="Proteomes" id="UP000199290"/>
    </source>
</evidence>
<feature type="signal peptide" evidence="1">
    <location>
        <begin position="1"/>
        <end position="19"/>
    </location>
</feature>
<dbReference type="EMBL" id="FOYV01000001">
    <property type="protein sequence ID" value="SFR40289.1"/>
    <property type="molecule type" value="Genomic_DNA"/>
</dbReference>
<protein>
    <submittedName>
        <fullName evidence="2">PEP-CTERM protein-sorting domain-containing protein</fullName>
    </submittedName>
</protein>
<reference evidence="3" key="1">
    <citation type="submission" date="2016-10" db="EMBL/GenBank/DDBJ databases">
        <authorList>
            <person name="Varghese N."/>
            <person name="Submissions S."/>
        </authorList>
    </citation>
    <scope>NUCLEOTIDE SEQUENCE [LARGE SCALE GENOMIC DNA]</scope>
    <source>
        <strain evidence="3">CGMCC 1.6294</strain>
    </source>
</reference>
<keyword evidence="1" id="KW-0732">Signal</keyword>
<keyword evidence="3" id="KW-1185">Reference proteome</keyword>
<organism evidence="2 3">
    <name type="scientific">Marinobacter gudaonensis</name>
    <dbReference type="NCBI Taxonomy" id="375760"/>
    <lineage>
        <taxon>Bacteria</taxon>
        <taxon>Pseudomonadati</taxon>
        <taxon>Pseudomonadota</taxon>
        <taxon>Gammaproteobacteria</taxon>
        <taxon>Pseudomonadales</taxon>
        <taxon>Marinobacteraceae</taxon>
        <taxon>Marinobacter</taxon>
    </lineage>
</organism>
<gene>
    <name evidence="2" type="ORF">SAMN04488073_0533</name>
</gene>
<dbReference type="RefSeq" id="WP_139229617.1">
    <property type="nucleotide sequence ID" value="NZ_FOYV01000001.1"/>
</dbReference>
<feature type="chain" id="PRO_5011516287" evidence="1">
    <location>
        <begin position="20"/>
        <end position="204"/>
    </location>
</feature>
<name>A0A1I6GDM4_9GAMM</name>